<gene>
    <name evidence="1" type="ORF">ER308_10260</name>
</gene>
<evidence type="ECO:0000313" key="2">
    <source>
        <dbReference type="Proteomes" id="UP000291469"/>
    </source>
</evidence>
<proteinExistence type="predicted"/>
<keyword evidence="2" id="KW-1185">Reference proteome</keyword>
<accession>A0A411YF63</accession>
<protein>
    <submittedName>
        <fullName evidence="1">Uncharacterized protein</fullName>
    </submittedName>
</protein>
<dbReference type="OrthoDB" id="5240640at2"/>
<dbReference type="RefSeq" id="WP_131154901.1">
    <property type="nucleotide sequence ID" value="NZ_CP036402.1"/>
</dbReference>
<evidence type="ECO:0000313" key="1">
    <source>
        <dbReference type="EMBL" id="QBI19904.1"/>
    </source>
</evidence>
<dbReference type="KEGG" id="erz:ER308_10260"/>
<reference evidence="1 2" key="1">
    <citation type="submission" date="2019-01" db="EMBL/GenBank/DDBJ databases">
        <title>Egibacter rhizosphaerae EGI 80759T.</title>
        <authorList>
            <person name="Chen D.-D."/>
            <person name="Tian Y."/>
            <person name="Jiao J.-Y."/>
            <person name="Zhang X.-T."/>
            <person name="Zhang Y.-G."/>
            <person name="Zhang Y."/>
            <person name="Xiao M."/>
            <person name="Shu W.-S."/>
            <person name="Li W.-J."/>
        </authorList>
    </citation>
    <scope>NUCLEOTIDE SEQUENCE [LARGE SCALE GENOMIC DNA]</scope>
    <source>
        <strain evidence="1 2">EGI 80759</strain>
    </source>
</reference>
<dbReference type="Proteomes" id="UP000291469">
    <property type="component" value="Chromosome"/>
</dbReference>
<name>A0A411YF63_9ACTN</name>
<organism evidence="1 2">
    <name type="scientific">Egibacter rhizosphaerae</name>
    <dbReference type="NCBI Taxonomy" id="1670831"/>
    <lineage>
        <taxon>Bacteria</taxon>
        <taxon>Bacillati</taxon>
        <taxon>Actinomycetota</taxon>
        <taxon>Nitriliruptoria</taxon>
        <taxon>Egibacterales</taxon>
        <taxon>Egibacteraceae</taxon>
        <taxon>Egibacter</taxon>
    </lineage>
</organism>
<dbReference type="EMBL" id="CP036402">
    <property type="protein sequence ID" value="QBI19904.1"/>
    <property type="molecule type" value="Genomic_DNA"/>
</dbReference>
<dbReference type="AlphaFoldDB" id="A0A411YF63"/>
<sequence>MTESATLPASLAECEDGACELPSTYDDAEAAHEALADAGWTDGHPVRLPTARAVRRLLDAHGLDPDDGIGGIPPVWGDATYGRIAANAVMAGCPAETFPAVVAALRAMKDDRFNLHGVQCTTHVVAPLLLVNGPARDTMGVNSGHNCLGQGTRANAAIGRAVRLAMVNIGGAAPGTLDKATFGHPGKYAYLFGENEEESPFSPFHTTRGFDPQESAITVFPGEAPHNINNHAADPMELLGAIAHTMASLGNNNMYVSGEVMVVLGVDHAGLVAEAGFKRHTVQEFLFENARLPVGLLRTGGMYGHDVDRNLWPRWVDRRRDDAMVPIVRRPDDIHVVVAGGVGPHSLFIPGWGTRAATEPIALS</sequence>